<dbReference type="EMBL" id="CP006933">
    <property type="protein sequence ID" value="AIS32234.1"/>
    <property type="molecule type" value="Genomic_DNA"/>
</dbReference>
<dbReference type="PANTHER" id="PTHR39323">
    <property type="entry name" value="BLR1149 PROTEIN"/>
    <property type="match status" value="1"/>
</dbReference>
<evidence type="ECO:0000313" key="2">
    <source>
        <dbReference type="EMBL" id="AIS32234.1"/>
    </source>
</evidence>
<dbReference type="STRING" id="2162.BRM9_1420"/>
<dbReference type="InterPro" id="IPR024173">
    <property type="entry name" value="Pesterase_MJ0037-like"/>
</dbReference>
<dbReference type="SUPFAM" id="SSF56300">
    <property type="entry name" value="Metallo-dependent phosphatases"/>
    <property type="match status" value="1"/>
</dbReference>
<evidence type="ECO:0000259" key="1">
    <source>
        <dbReference type="Pfam" id="PF00149"/>
    </source>
</evidence>
<dbReference type="CDD" id="cd07391">
    <property type="entry name" value="MPP_PF1019"/>
    <property type="match status" value="1"/>
</dbReference>
<dbReference type="InterPro" id="IPR004843">
    <property type="entry name" value="Calcineurin-like_PHP"/>
</dbReference>
<dbReference type="Gene3D" id="3.60.21.10">
    <property type="match status" value="1"/>
</dbReference>
<dbReference type="OrthoDB" id="18264at2157"/>
<dbReference type="PIRSF" id="PIRSF000887">
    <property type="entry name" value="Pesterase_MJ0037"/>
    <property type="match status" value="1"/>
</dbReference>
<accession>A0A090JXZ5</accession>
<reference evidence="3" key="2">
    <citation type="submission" date="2014-08" db="EMBL/GenBank/DDBJ databases">
        <authorList>
            <person name="Wibberg D."/>
        </authorList>
    </citation>
    <scope>NUCLEOTIDE SEQUENCE</scope>
</reference>
<organism evidence="3">
    <name type="scientific">Methanobacterium formicicum</name>
    <dbReference type="NCBI Taxonomy" id="2162"/>
    <lineage>
        <taxon>Archaea</taxon>
        <taxon>Methanobacteriati</taxon>
        <taxon>Methanobacteriota</taxon>
        <taxon>Methanomada group</taxon>
        <taxon>Methanobacteria</taxon>
        <taxon>Methanobacteriales</taxon>
        <taxon>Methanobacteriaceae</taxon>
        <taxon>Methanobacterium</taxon>
    </lineage>
</organism>
<dbReference type="KEGG" id="mfc:BRM9_1420"/>
<reference evidence="2 5" key="1">
    <citation type="submission" date="2013-12" db="EMBL/GenBank/DDBJ databases">
        <title>The complete genome sequence of Methanobacterium sp. BRM9.</title>
        <authorList>
            <consortium name="Pastoral Greenhouse Gas Research Consortium"/>
            <person name="Kelly W.J."/>
            <person name="Leahy S.C."/>
            <person name="Perry R."/>
            <person name="Li D."/>
            <person name="Altermann E."/>
            <person name="Lambie S.C."/>
            <person name="Attwood G.T."/>
        </authorList>
    </citation>
    <scope>NUCLEOTIDE SEQUENCE [LARGE SCALE GENOMIC DNA]</scope>
    <source>
        <strain evidence="2 5">BRM9</strain>
    </source>
</reference>
<protein>
    <submittedName>
        <fullName evidence="2 3">Phosphoesterase</fullName>
    </submittedName>
</protein>
<reference evidence="4" key="3">
    <citation type="submission" date="2020-10" db="EMBL/GenBank/DDBJ databases">
        <title>Dehalococcoides mccartyi of a TCE/Cr reducing biochatode.</title>
        <authorList>
            <person name="Matturro B."/>
        </authorList>
    </citation>
    <scope>NUCLEOTIDE SEQUENCE</scope>
    <source>
        <strain evidence="4">Bin2</strain>
    </source>
</reference>
<dbReference type="NCBIfam" id="TIGR00024">
    <property type="entry name" value="SbcD_rel_arch"/>
    <property type="match status" value="1"/>
</dbReference>
<dbReference type="KEGG" id="mfi:DSM1535_2119"/>
<evidence type="ECO:0000313" key="3">
    <source>
        <dbReference type="EMBL" id="CEA14441.1"/>
    </source>
</evidence>
<dbReference type="PANTHER" id="PTHR39323:SF1">
    <property type="entry name" value="BLR1149 PROTEIN"/>
    <property type="match status" value="1"/>
</dbReference>
<feature type="domain" description="Calcineurin-like phosphoesterase" evidence="1">
    <location>
        <begin position="22"/>
        <end position="160"/>
    </location>
</feature>
<dbReference type="PATRIC" id="fig|2162.9.peg.2185"/>
<dbReference type="EMBL" id="JADIIL010000025">
    <property type="protein sequence ID" value="MBF4475226.1"/>
    <property type="molecule type" value="Genomic_DNA"/>
</dbReference>
<dbReference type="EMBL" id="LN515531">
    <property type="protein sequence ID" value="CEA14441.1"/>
    <property type="molecule type" value="Genomic_DNA"/>
</dbReference>
<name>A0A090JXZ5_METFO</name>
<dbReference type="GO" id="GO:0016787">
    <property type="term" value="F:hydrolase activity"/>
    <property type="evidence" value="ECO:0007669"/>
    <property type="project" value="InterPro"/>
</dbReference>
<gene>
    <name evidence="2" type="ORF">BRM9_1420</name>
    <name evidence="3" type="ORF">DSM1535_2119</name>
    <name evidence="4" type="ORF">ISP06_07135</name>
</gene>
<dbReference type="Pfam" id="PF00149">
    <property type="entry name" value="Metallophos"/>
    <property type="match status" value="1"/>
</dbReference>
<dbReference type="Proteomes" id="UP000029661">
    <property type="component" value="Chromosome"/>
</dbReference>
<dbReference type="InterPro" id="IPR004376">
    <property type="entry name" value="Pesterase_MJ0037"/>
</dbReference>
<evidence type="ECO:0000313" key="5">
    <source>
        <dbReference type="Proteomes" id="UP000029661"/>
    </source>
</evidence>
<dbReference type="AlphaFoldDB" id="A0A090JXZ5"/>
<dbReference type="RefSeq" id="WP_048073473.1">
    <property type="nucleotide sequence ID" value="NZ_CP006933.1"/>
</dbReference>
<sequence length="256" mass="29980">MVSSNIFGARILDLALEVEDHLIISDLHLGYEEALNYQGLMIPKFQYPKIIHRMEEIHSRSECSRIIINGDLKHEFGKINRQEWKETLKFIDYLQERFQEIILIKGNHDPLTPIIAQKTGLEVYSNYSTGNFQVMHGDRIPEKWDEIKEENIVIGHEHPAVGIRSGERIEKIKCFLSGEFRGKNLIVMPSFNFITEGSDVLHEKLLSPFLKEMKHDEMEVFGVEKFETFYFGKISHLLKVQPEPYHYDSHFIDFKS</sequence>
<dbReference type="Proteomes" id="UP000606900">
    <property type="component" value="Unassembled WGS sequence"/>
</dbReference>
<dbReference type="GeneID" id="24792582"/>
<evidence type="ECO:0000313" key="4">
    <source>
        <dbReference type="EMBL" id="MBF4475226.1"/>
    </source>
</evidence>
<dbReference type="InterPro" id="IPR029052">
    <property type="entry name" value="Metallo-depent_PP-like"/>
</dbReference>
<proteinExistence type="predicted"/>